<accession>E6QW97</accession>
<dbReference type="EMBL" id="CABR01000149">
    <property type="protein sequence ID" value="CBI11520.1"/>
    <property type="molecule type" value="Genomic_DNA"/>
</dbReference>
<proteinExistence type="predicted"/>
<gene>
    <name evidence="1" type="ORF">CARN7_2352</name>
</gene>
<organism evidence="1">
    <name type="scientific">mine drainage metagenome</name>
    <dbReference type="NCBI Taxonomy" id="410659"/>
    <lineage>
        <taxon>unclassified sequences</taxon>
        <taxon>metagenomes</taxon>
        <taxon>ecological metagenomes</taxon>
    </lineage>
</organism>
<name>E6QW97_9ZZZZ</name>
<comment type="caution">
    <text evidence="1">The sequence shown here is derived from an EMBL/GenBank/DDBJ whole genome shotgun (WGS) entry which is preliminary data.</text>
</comment>
<protein>
    <submittedName>
        <fullName evidence="1">Uncharacterized protein</fullName>
    </submittedName>
</protein>
<evidence type="ECO:0000313" key="1">
    <source>
        <dbReference type="EMBL" id="CBI11520.1"/>
    </source>
</evidence>
<reference evidence="1" key="1">
    <citation type="submission" date="2009-10" db="EMBL/GenBank/DDBJ databases">
        <title>Diversity of trophic interactions inside an arsenic-rich microbial ecosystem.</title>
        <authorList>
            <person name="Bertin P.N."/>
            <person name="Heinrich-Salmeron A."/>
            <person name="Pelletier E."/>
            <person name="Goulhen-Chollet F."/>
            <person name="Arsene-Ploetze F."/>
            <person name="Gallien S."/>
            <person name="Calteau A."/>
            <person name="Vallenet D."/>
            <person name="Casiot C."/>
            <person name="Chane-Woon-Ming B."/>
            <person name="Giloteaux L."/>
            <person name="Barakat M."/>
            <person name="Bonnefoy V."/>
            <person name="Bruneel O."/>
            <person name="Chandler M."/>
            <person name="Cleiss J."/>
            <person name="Duran R."/>
            <person name="Elbaz-Poulichet F."/>
            <person name="Fonknechten N."/>
            <person name="Lauga B."/>
            <person name="Mornico D."/>
            <person name="Ortet P."/>
            <person name="Schaeffer C."/>
            <person name="Siguier P."/>
            <person name="Alexander Thil Smith A."/>
            <person name="Van Dorsselaer A."/>
            <person name="Weissenbach J."/>
            <person name="Medigue C."/>
            <person name="Le Paslier D."/>
        </authorList>
    </citation>
    <scope>NUCLEOTIDE SEQUENCE</scope>
</reference>
<sequence>MLAKIGNACRTSVAHLLHAAYSDEFHHPFRSKPATRAGLELPSLFCYIKMVARHISHLPQLARIVAPVFATRNVGECVFQRI</sequence>
<dbReference type="AlphaFoldDB" id="E6QW97"/>